<protein>
    <submittedName>
        <fullName evidence="6">Patatin-like phospholipase family protein</fullName>
    </submittedName>
</protein>
<evidence type="ECO:0000256" key="1">
    <source>
        <dbReference type="ARBA" id="ARBA00022801"/>
    </source>
</evidence>
<evidence type="ECO:0000313" key="6">
    <source>
        <dbReference type="EMBL" id="WEJ62462.1"/>
    </source>
</evidence>
<accession>A0ABY8CB57</accession>
<dbReference type="EMBL" id="CP102381">
    <property type="protein sequence ID" value="WEJ62462.1"/>
    <property type="molecule type" value="Genomic_DNA"/>
</dbReference>
<dbReference type="RefSeq" id="WP_275594720.1">
    <property type="nucleotide sequence ID" value="NZ_CP102381.1"/>
</dbReference>
<feature type="short sequence motif" description="GXSXG" evidence="4">
    <location>
        <begin position="47"/>
        <end position="51"/>
    </location>
</feature>
<organism evidence="6 7">
    <name type="scientific">Thiomicrorhabdus lithotrophica</name>
    <dbReference type="NCBI Taxonomy" id="2949997"/>
    <lineage>
        <taxon>Bacteria</taxon>
        <taxon>Pseudomonadati</taxon>
        <taxon>Pseudomonadota</taxon>
        <taxon>Gammaproteobacteria</taxon>
        <taxon>Thiotrichales</taxon>
        <taxon>Piscirickettsiaceae</taxon>
        <taxon>Thiomicrorhabdus</taxon>
    </lineage>
</organism>
<evidence type="ECO:0000313" key="7">
    <source>
        <dbReference type="Proteomes" id="UP001222275"/>
    </source>
</evidence>
<evidence type="ECO:0000256" key="2">
    <source>
        <dbReference type="ARBA" id="ARBA00022963"/>
    </source>
</evidence>
<name>A0ABY8CB57_9GAMM</name>
<dbReference type="Pfam" id="PF01734">
    <property type="entry name" value="Patatin"/>
    <property type="match status" value="1"/>
</dbReference>
<feature type="domain" description="PNPLA" evidence="5">
    <location>
        <begin position="16"/>
        <end position="176"/>
    </location>
</feature>
<dbReference type="InterPro" id="IPR002641">
    <property type="entry name" value="PNPLA_dom"/>
</dbReference>
<keyword evidence="2 4" id="KW-0442">Lipid degradation</keyword>
<reference evidence="6 7" key="1">
    <citation type="submission" date="2022-06" db="EMBL/GenBank/DDBJ databases">
        <title>Thiomicrohabdus sp. nov, an obligately chemolithoautotrophic, sulfur-oxidizing bacterium isolated from beach of Guanyin Mountain. Amoy.</title>
        <authorList>
            <person name="Zhu H."/>
        </authorList>
    </citation>
    <scope>NUCLEOTIDE SEQUENCE [LARGE SCALE GENOMIC DNA]</scope>
    <source>
        <strain evidence="6 7">XGS-01</strain>
    </source>
</reference>
<keyword evidence="1 4" id="KW-0378">Hydrolase</keyword>
<evidence type="ECO:0000259" key="5">
    <source>
        <dbReference type="PROSITE" id="PS51635"/>
    </source>
</evidence>
<proteinExistence type="predicted"/>
<evidence type="ECO:0000256" key="4">
    <source>
        <dbReference type="PROSITE-ProRule" id="PRU01161"/>
    </source>
</evidence>
<dbReference type="InterPro" id="IPR016035">
    <property type="entry name" value="Acyl_Trfase/lysoPLipase"/>
</dbReference>
<dbReference type="PANTHER" id="PTHR14226:SF76">
    <property type="entry name" value="NTE FAMILY PROTEIN RSSA"/>
    <property type="match status" value="1"/>
</dbReference>
<sequence length="306" mass="33584">MTSPNQPKTESKTVSLILGSGGARGLAHIGVIRWLEEHNYQINFISGSSMGALIGGVYATGKLNEFEKWFKKLSSTDILSLTDIAWDRSGLIKGDKLFSQLKSLIGSPDIEDLPIAFTAVATDIENEKEVWLQKGSLLQAIRASIALPMIFTPLHQNGLTLIDGGVLNPVPIAPTFNQTNDLTIAVNLGGKPQATEAQILTTSSEENEDSWLNNASELFDSLISRFRDKDQKTAPFNWDMYDISNKAFDSMQSSIARQKLAAYPPDIVLEIPRNACGMLEFTKIKEMIDLGYQTAENTLGSLEKSN</sequence>
<dbReference type="PROSITE" id="PS51635">
    <property type="entry name" value="PNPLA"/>
    <property type="match status" value="1"/>
</dbReference>
<keyword evidence="7" id="KW-1185">Reference proteome</keyword>
<dbReference type="Proteomes" id="UP001222275">
    <property type="component" value="Chromosome"/>
</dbReference>
<dbReference type="Gene3D" id="3.40.1090.10">
    <property type="entry name" value="Cytosolic phospholipase A2 catalytic domain"/>
    <property type="match status" value="1"/>
</dbReference>
<keyword evidence="3 4" id="KW-0443">Lipid metabolism</keyword>
<feature type="active site" description="Nucleophile" evidence="4">
    <location>
        <position position="49"/>
    </location>
</feature>
<feature type="short sequence motif" description="DGA/G" evidence="4">
    <location>
        <begin position="163"/>
        <end position="165"/>
    </location>
</feature>
<dbReference type="SUPFAM" id="SSF52151">
    <property type="entry name" value="FabD/lysophospholipase-like"/>
    <property type="match status" value="1"/>
</dbReference>
<evidence type="ECO:0000256" key="3">
    <source>
        <dbReference type="ARBA" id="ARBA00023098"/>
    </source>
</evidence>
<comment type="caution">
    <text evidence="4">Lacks conserved residue(s) required for the propagation of feature annotation.</text>
</comment>
<dbReference type="PANTHER" id="PTHR14226">
    <property type="entry name" value="NEUROPATHY TARGET ESTERASE/SWISS CHEESE D.MELANOGASTER"/>
    <property type="match status" value="1"/>
</dbReference>
<gene>
    <name evidence="6" type="ORF">NR989_10665</name>
</gene>
<feature type="active site" description="Proton acceptor" evidence="4">
    <location>
        <position position="163"/>
    </location>
</feature>
<dbReference type="InterPro" id="IPR050301">
    <property type="entry name" value="NTE"/>
</dbReference>